<protein>
    <submittedName>
        <fullName evidence="1">Uncharacterized protein</fullName>
    </submittedName>
</protein>
<organism evidence="1 2">
    <name type="scientific">Dethiosulfovibrio salsuginis</name>
    <dbReference type="NCBI Taxonomy" id="561720"/>
    <lineage>
        <taxon>Bacteria</taxon>
        <taxon>Thermotogati</taxon>
        <taxon>Synergistota</taxon>
        <taxon>Synergistia</taxon>
        <taxon>Synergistales</taxon>
        <taxon>Dethiosulfovibrionaceae</taxon>
        <taxon>Dethiosulfovibrio</taxon>
    </lineage>
</organism>
<evidence type="ECO:0000313" key="2">
    <source>
        <dbReference type="Proteomes" id="UP000193355"/>
    </source>
</evidence>
<proteinExistence type="predicted"/>
<accession>A0A1X7J579</accession>
<sequence>MTALTLLFDEENPCWDHESLALAGEDAEGLEELLRLGLAKGIEGTGAILTEKGMEERARLAVDMGIPASPYEVKDPSRSLWRTKVQHLIDRAFLGRWGLKEFSVGESLPVVPYLQGEDLYRLDGDSFRFSWEESPLVRSFCDRFNRWGVAAREFPAPGDAKLTEWIKETGCPTGSVEVDVLLRSGYDFDHYRTMETRPTDRFKLQNADRLFCFKPGNTEDVLTQIGHIHLFMLGQRRVYIPGWSDFDSADQENWTMILLIADDERELDGLQARLAPWERPLIEPANPLFILGTSLEKLREVKEPKETIYDWFCDDLRHIARPDR</sequence>
<evidence type="ECO:0000313" key="1">
    <source>
        <dbReference type="EMBL" id="SMG22642.1"/>
    </source>
</evidence>
<dbReference type="RefSeq" id="WP_085544191.1">
    <property type="nucleotide sequence ID" value="NZ_FXBB01000008.1"/>
</dbReference>
<name>A0A1X7J579_9BACT</name>
<dbReference type="OrthoDB" id="2741at2"/>
<gene>
    <name evidence="1" type="ORF">SAMN06275492_10847</name>
</gene>
<reference evidence="2" key="1">
    <citation type="submission" date="2017-04" db="EMBL/GenBank/DDBJ databases">
        <authorList>
            <person name="Varghese N."/>
            <person name="Submissions S."/>
        </authorList>
    </citation>
    <scope>NUCLEOTIDE SEQUENCE [LARGE SCALE GENOMIC DNA]</scope>
    <source>
        <strain evidence="2">USBA 82</strain>
    </source>
</reference>
<keyword evidence="2" id="KW-1185">Reference proteome</keyword>
<dbReference type="EMBL" id="FXBB01000008">
    <property type="protein sequence ID" value="SMG22642.1"/>
    <property type="molecule type" value="Genomic_DNA"/>
</dbReference>
<dbReference type="STRING" id="561720.SAMN06275492_10847"/>
<dbReference type="Proteomes" id="UP000193355">
    <property type="component" value="Unassembled WGS sequence"/>
</dbReference>
<dbReference type="AlphaFoldDB" id="A0A1X7J579"/>